<evidence type="ECO:0000313" key="11">
    <source>
        <dbReference type="EMBL" id="CAL1538680.1"/>
    </source>
</evidence>
<evidence type="ECO:0000256" key="9">
    <source>
        <dbReference type="ARBA" id="ARBA00023136"/>
    </source>
</evidence>
<sequence length="360" mass="40994">MAAMKPLFKVVVVFGTVTSVLTVILTLLYNRTGIYPVHYKVSNRPFTFSEDANRPPGTSLRSDFNTLLRRYSERPGLREFQPEDAPDKYSNSLLAIEVRNNRHEKTTVDPKLNNAVEALLAQPIINDHNFEYIHNPRNACSNSPTDVLVTVPSAPGNWEKRMKVRNSSRGDYVRDQGNRARLLFFVGKGNSSEQDRIDEEVARFGDIVQETFDDVYKNIRLKAVSMLKWTSAFCQGADFVIRADDDVKINLMGLVAVLKRTALRHEHFILGRVKVEDDPARDPNSKYFLSRAEYPRRKLPRYALGGLLGYPVRTVTLLYQAALRTKPVWLDDVFITGICAPKVGVELLSDPSFDFTHKEW</sequence>
<dbReference type="GO" id="GO:0006493">
    <property type="term" value="P:protein O-linked glycosylation"/>
    <property type="evidence" value="ECO:0007669"/>
    <property type="project" value="TreeGrafter"/>
</dbReference>
<keyword evidence="12" id="KW-1185">Reference proteome</keyword>
<evidence type="ECO:0000256" key="5">
    <source>
        <dbReference type="ARBA" id="ARBA00022692"/>
    </source>
</evidence>
<evidence type="ECO:0000256" key="8">
    <source>
        <dbReference type="ARBA" id="ARBA00023034"/>
    </source>
</evidence>
<keyword evidence="9 10" id="KW-0472">Membrane</keyword>
<accession>A0AAV2I209</accession>
<dbReference type="GO" id="GO:0000139">
    <property type="term" value="C:Golgi membrane"/>
    <property type="evidence" value="ECO:0007669"/>
    <property type="project" value="UniProtKB-SubCell"/>
</dbReference>
<dbReference type="EMBL" id="CAXITT010000309">
    <property type="protein sequence ID" value="CAL1538680.1"/>
    <property type="molecule type" value="Genomic_DNA"/>
</dbReference>
<evidence type="ECO:0000256" key="2">
    <source>
        <dbReference type="ARBA" id="ARBA00008661"/>
    </source>
</evidence>
<comment type="caution">
    <text evidence="11">The sequence shown here is derived from an EMBL/GenBank/DDBJ whole genome shotgun (WGS) entry which is preliminary data.</text>
</comment>
<keyword evidence="8 10" id="KW-0333">Golgi apparatus</keyword>
<dbReference type="PANTHER" id="PTHR11214">
    <property type="entry name" value="BETA-1,3-N-ACETYLGLUCOSAMINYLTRANSFERASE"/>
    <property type="match status" value="1"/>
</dbReference>
<keyword evidence="4" id="KW-0808">Transferase</keyword>
<proteinExistence type="inferred from homology"/>
<evidence type="ECO:0000256" key="1">
    <source>
        <dbReference type="ARBA" id="ARBA00004323"/>
    </source>
</evidence>
<evidence type="ECO:0000256" key="4">
    <source>
        <dbReference type="ARBA" id="ARBA00022679"/>
    </source>
</evidence>
<organism evidence="11 12">
    <name type="scientific">Lymnaea stagnalis</name>
    <name type="common">Great pond snail</name>
    <name type="synonym">Helix stagnalis</name>
    <dbReference type="NCBI Taxonomy" id="6523"/>
    <lineage>
        <taxon>Eukaryota</taxon>
        <taxon>Metazoa</taxon>
        <taxon>Spiralia</taxon>
        <taxon>Lophotrochozoa</taxon>
        <taxon>Mollusca</taxon>
        <taxon>Gastropoda</taxon>
        <taxon>Heterobranchia</taxon>
        <taxon>Euthyneura</taxon>
        <taxon>Panpulmonata</taxon>
        <taxon>Hygrophila</taxon>
        <taxon>Lymnaeoidea</taxon>
        <taxon>Lymnaeidae</taxon>
        <taxon>Lymnaea</taxon>
    </lineage>
</organism>
<dbReference type="Pfam" id="PF01762">
    <property type="entry name" value="Galactosyl_T"/>
    <property type="match status" value="1"/>
</dbReference>
<dbReference type="Proteomes" id="UP001497497">
    <property type="component" value="Unassembled WGS sequence"/>
</dbReference>
<dbReference type="GO" id="GO:0016758">
    <property type="term" value="F:hexosyltransferase activity"/>
    <property type="evidence" value="ECO:0007669"/>
    <property type="project" value="InterPro"/>
</dbReference>
<keyword evidence="5 10" id="KW-0812">Transmembrane</keyword>
<dbReference type="Gene3D" id="3.90.550.50">
    <property type="match status" value="1"/>
</dbReference>
<feature type="transmembrane region" description="Helical" evidence="10">
    <location>
        <begin position="7"/>
        <end position="29"/>
    </location>
</feature>
<evidence type="ECO:0000256" key="3">
    <source>
        <dbReference type="ARBA" id="ARBA00022676"/>
    </source>
</evidence>
<reference evidence="11 12" key="1">
    <citation type="submission" date="2024-04" db="EMBL/GenBank/DDBJ databases">
        <authorList>
            <consortium name="Genoscope - CEA"/>
            <person name="William W."/>
        </authorList>
    </citation>
    <scope>NUCLEOTIDE SEQUENCE [LARGE SCALE GENOMIC DNA]</scope>
</reference>
<protein>
    <recommendedName>
        <fullName evidence="10">Hexosyltransferase</fullName>
        <ecNumber evidence="10">2.4.1.-</ecNumber>
    </recommendedName>
</protein>
<comment type="similarity">
    <text evidence="2 10">Belongs to the glycosyltransferase 31 family.</text>
</comment>
<comment type="subcellular location">
    <subcellularLocation>
        <location evidence="1 10">Golgi apparatus membrane</location>
        <topology evidence="1 10">Single-pass type II membrane protein</topology>
    </subcellularLocation>
</comment>
<evidence type="ECO:0000256" key="6">
    <source>
        <dbReference type="ARBA" id="ARBA00022968"/>
    </source>
</evidence>
<evidence type="ECO:0000256" key="10">
    <source>
        <dbReference type="RuleBase" id="RU363063"/>
    </source>
</evidence>
<name>A0AAV2I209_LYMST</name>
<gene>
    <name evidence="11" type="ORF">GSLYS_00012501001</name>
</gene>
<dbReference type="InterPro" id="IPR002659">
    <property type="entry name" value="Glyco_trans_31"/>
</dbReference>
<dbReference type="PANTHER" id="PTHR11214:SF364">
    <property type="entry name" value="HEXOSYLTRANSFERASE"/>
    <property type="match status" value="1"/>
</dbReference>
<dbReference type="EC" id="2.4.1.-" evidence="10"/>
<evidence type="ECO:0000313" key="12">
    <source>
        <dbReference type="Proteomes" id="UP001497497"/>
    </source>
</evidence>
<keyword evidence="7 10" id="KW-1133">Transmembrane helix</keyword>
<dbReference type="AlphaFoldDB" id="A0AAV2I209"/>
<keyword evidence="6 10" id="KW-0735">Signal-anchor</keyword>
<evidence type="ECO:0000256" key="7">
    <source>
        <dbReference type="ARBA" id="ARBA00022989"/>
    </source>
</evidence>
<keyword evidence="3 10" id="KW-0328">Glycosyltransferase</keyword>